<dbReference type="PANTHER" id="PTHR33112:SF10">
    <property type="entry name" value="TOL"/>
    <property type="match status" value="1"/>
</dbReference>
<evidence type="ECO:0000313" key="2">
    <source>
        <dbReference type="EMBL" id="KAI1881753.1"/>
    </source>
</evidence>
<keyword evidence="3" id="KW-1185">Reference proteome</keyword>
<protein>
    <recommendedName>
        <fullName evidence="1">Heterokaryon incompatibility domain-containing protein</fullName>
    </recommendedName>
</protein>
<evidence type="ECO:0000259" key="1">
    <source>
        <dbReference type="Pfam" id="PF06985"/>
    </source>
</evidence>
<dbReference type="PANTHER" id="PTHR33112">
    <property type="entry name" value="DOMAIN PROTEIN, PUTATIVE-RELATED"/>
    <property type="match status" value="1"/>
</dbReference>
<accession>A0A9P9WYS6</accession>
<dbReference type="Proteomes" id="UP000829685">
    <property type="component" value="Unassembled WGS sequence"/>
</dbReference>
<feature type="domain" description="Heterokaryon incompatibility" evidence="1">
    <location>
        <begin position="121"/>
        <end position="266"/>
    </location>
</feature>
<dbReference type="EMBL" id="JAFIMR010000001">
    <property type="protein sequence ID" value="KAI1881753.1"/>
    <property type="molecule type" value="Genomic_DNA"/>
</dbReference>
<gene>
    <name evidence="2" type="ORF">JX265_000579</name>
</gene>
<sequence length="563" mass="63700">MRWELCHHLDREKFPVAQFKLDQSMLKLNEAYPPVLTIRRDPEASTGNMSHIQIGWPQLPPTASQTQYDVLRQWLKDCDAEHLECSRQKPTHLPTRLMHLKGQGRSTISLYETQPTDAFEYIALSHPWGKGPHFRTTLANVEAHRKGIGFEALPATFRHAVVVTRELGIDYLWIDSVCIIQGEGGDFNQEAKRMEDVFSSAFCVLAASSARGQNDGFLNPRSHARQHLTFDRIGGLPKFFLGPFMDNFNQDVLEAPLSRRGWVLQERALARRTIYFTDSQTYWECGKTVRCETLTRMDNKLVSFLGDAHFPSKLSNESTSRGEKILFYEGLYSLYTRLEFTRISDRPIAIAGLEKRLIRDLKAHGGFGVFDDGRSLLQRSLLWRRGREVTALTRIDPDPSSVSVPTWSWMAYDGGVDYLDLPLGGVHWLPSTEAIQSPWASEGTDTWHTDDGKESVELEACARPFAAAPGSRGLTTHDEIMIVYDNPNMMNREDGDLMCVVVGSARNKGSIEEDMVHYVLVIALSQGLSYAEDGRQRYERVGVGRMKGKFLDLKSPAQTVVVR</sequence>
<evidence type="ECO:0000313" key="3">
    <source>
        <dbReference type="Proteomes" id="UP000829685"/>
    </source>
</evidence>
<organism evidence="2 3">
    <name type="scientific">Neoarthrinium moseri</name>
    <dbReference type="NCBI Taxonomy" id="1658444"/>
    <lineage>
        <taxon>Eukaryota</taxon>
        <taxon>Fungi</taxon>
        <taxon>Dikarya</taxon>
        <taxon>Ascomycota</taxon>
        <taxon>Pezizomycotina</taxon>
        <taxon>Sordariomycetes</taxon>
        <taxon>Xylariomycetidae</taxon>
        <taxon>Amphisphaeriales</taxon>
        <taxon>Apiosporaceae</taxon>
        <taxon>Neoarthrinium</taxon>
    </lineage>
</organism>
<comment type="caution">
    <text evidence="2">The sequence shown here is derived from an EMBL/GenBank/DDBJ whole genome shotgun (WGS) entry which is preliminary data.</text>
</comment>
<dbReference type="AlphaFoldDB" id="A0A9P9WYS6"/>
<reference evidence="2" key="1">
    <citation type="submission" date="2021-03" db="EMBL/GenBank/DDBJ databases">
        <title>Revisited historic fungal species revealed as producer of novel bioactive compounds through whole genome sequencing and comparative genomics.</title>
        <authorList>
            <person name="Vignolle G.A."/>
            <person name="Hochenegger N."/>
            <person name="Mach R.L."/>
            <person name="Mach-Aigner A.R."/>
            <person name="Javad Rahimi M."/>
            <person name="Salim K.A."/>
            <person name="Chan C.M."/>
            <person name="Lim L.B.L."/>
            <person name="Cai F."/>
            <person name="Druzhinina I.S."/>
            <person name="U'Ren J.M."/>
            <person name="Derntl C."/>
        </authorList>
    </citation>
    <scope>NUCLEOTIDE SEQUENCE</scope>
    <source>
        <strain evidence="2">TUCIM 5799</strain>
    </source>
</reference>
<proteinExistence type="predicted"/>
<dbReference type="Pfam" id="PF06985">
    <property type="entry name" value="HET"/>
    <property type="match status" value="1"/>
</dbReference>
<dbReference type="InterPro" id="IPR010730">
    <property type="entry name" value="HET"/>
</dbReference>
<name>A0A9P9WYS6_9PEZI</name>